<dbReference type="CDD" id="cd09876">
    <property type="entry name" value="PIN_Nob1-like"/>
    <property type="match status" value="1"/>
</dbReference>
<dbReference type="InterPro" id="IPR017117">
    <property type="entry name" value="Nob1_euk"/>
</dbReference>
<feature type="binding site" evidence="9">
    <location>
        <position position="288"/>
    </location>
    <ligand>
        <name>Zn(2+)</name>
        <dbReference type="ChEBI" id="CHEBI:29105"/>
    </ligand>
</feature>
<evidence type="ECO:0000256" key="10">
    <source>
        <dbReference type="SAM" id="Coils"/>
    </source>
</evidence>
<evidence type="ECO:0000256" key="5">
    <source>
        <dbReference type="ARBA" id="ARBA00022801"/>
    </source>
</evidence>
<dbReference type="Proteomes" id="UP001497382">
    <property type="component" value="Unassembled WGS sequence"/>
</dbReference>
<feature type="domain" description="Ribonuclease PIN" evidence="13">
    <location>
        <begin position="8"/>
        <end position="94"/>
    </location>
</feature>
<keyword evidence="10" id="KW-0175">Coiled coil</keyword>
<dbReference type="InterPro" id="IPR014881">
    <property type="entry name" value="NOB1_Zn-bd"/>
</dbReference>
<feature type="binding site" evidence="9">
    <location>
        <position position="291"/>
    </location>
    <ligand>
        <name>Zn(2+)</name>
        <dbReference type="ChEBI" id="CHEBI:29105"/>
    </ligand>
</feature>
<accession>A0AAV1ZIS1</accession>
<protein>
    <recommendedName>
        <fullName evidence="8">RNA-binding protein NOB1</fullName>
    </recommendedName>
</protein>
<keyword evidence="7 8" id="KW-0539">Nucleus</keyword>
<dbReference type="AlphaFoldDB" id="A0AAV1ZIS1"/>
<evidence type="ECO:0000256" key="11">
    <source>
        <dbReference type="SAM" id="MobiDB-lite"/>
    </source>
</evidence>
<evidence type="ECO:0000256" key="9">
    <source>
        <dbReference type="PIRSR" id="PIRSR037125-1"/>
    </source>
</evidence>
<keyword evidence="4 8" id="KW-0479">Metal-binding</keyword>
<comment type="caution">
    <text evidence="14">The sequence shown here is derived from an EMBL/GenBank/DDBJ whole genome shotgun (WGS) entry which is preliminary data.</text>
</comment>
<comment type="similarity">
    <text evidence="2 8">Belongs to the NOB1 family.</text>
</comment>
<evidence type="ECO:0000313" key="14">
    <source>
        <dbReference type="EMBL" id="CAL1270956.1"/>
    </source>
</evidence>
<feature type="region of interest" description="Disordered" evidence="11">
    <location>
        <begin position="176"/>
        <end position="227"/>
    </location>
</feature>
<evidence type="ECO:0000256" key="2">
    <source>
        <dbReference type="ARBA" id="ARBA00005858"/>
    </source>
</evidence>
<dbReference type="GO" id="GO:0005737">
    <property type="term" value="C:cytoplasm"/>
    <property type="evidence" value="ECO:0007669"/>
    <property type="project" value="UniProtKB-ARBA"/>
</dbReference>
<feature type="region of interest" description="Disordered" evidence="11">
    <location>
        <begin position="403"/>
        <end position="430"/>
    </location>
</feature>
<comment type="function">
    <text evidence="8">May play a role in mRNA degradation.</text>
</comment>
<dbReference type="PANTHER" id="PTHR12814">
    <property type="entry name" value="RNA-BINDING PROTEIN NOB1"/>
    <property type="match status" value="1"/>
</dbReference>
<evidence type="ECO:0000256" key="7">
    <source>
        <dbReference type="ARBA" id="ARBA00023242"/>
    </source>
</evidence>
<comment type="subcellular location">
    <subcellularLocation>
        <location evidence="1 8">Nucleus</location>
    </subcellularLocation>
</comment>
<feature type="domain" description="Nin one binding (NOB1) Zn-ribbon-like" evidence="12">
    <location>
        <begin position="278"/>
        <end position="349"/>
    </location>
</feature>
<feature type="compositionally biased region" description="Polar residues" evidence="11">
    <location>
        <begin position="408"/>
        <end position="422"/>
    </location>
</feature>
<evidence type="ECO:0000259" key="13">
    <source>
        <dbReference type="Pfam" id="PF17146"/>
    </source>
</evidence>
<evidence type="ECO:0000256" key="4">
    <source>
        <dbReference type="ARBA" id="ARBA00022723"/>
    </source>
</evidence>
<keyword evidence="3" id="KW-0540">Nuclease</keyword>
<gene>
    <name evidence="14" type="ORF">LARSCL_LOCUS5584</name>
</gene>
<dbReference type="PANTHER" id="PTHR12814:SF2">
    <property type="entry name" value="RNA-BINDING PROTEIN NOB1"/>
    <property type="match status" value="1"/>
</dbReference>
<dbReference type="InterPro" id="IPR033411">
    <property type="entry name" value="Ribonuclease_PIN"/>
</dbReference>
<feature type="binding site" evidence="9">
    <location>
        <position position="303"/>
    </location>
    <ligand>
        <name>Zn(2+)</name>
        <dbReference type="ChEBI" id="CHEBI:29105"/>
    </ligand>
</feature>
<dbReference type="Gene3D" id="3.40.50.1010">
    <property type="entry name" value="5'-nuclease"/>
    <property type="match status" value="1"/>
</dbReference>
<keyword evidence="15" id="KW-1185">Reference proteome</keyword>
<dbReference type="FunFam" id="3.40.50.1010:FF:000020">
    <property type="entry name" value="20S-pre-rRNA D-site endonuclease NOB1"/>
    <property type="match status" value="1"/>
</dbReference>
<dbReference type="GO" id="GO:0031981">
    <property type="term" value="C:nuclear lumen"/>
    <property type="evidence" value="ECO:0007669"/>
    <property type="project" value="UniProtKB-ARBA"/>
</dbReference>
<evidence type="ECO:0000256" key="1">
    <source>
        <dbReference type="ARBA" id="ARBA00004123"/>
    </source>
</evidence>
<evidence type="ECO:0000256" key="6">
    <source>
        <dbReference type="ARBA" id="ARBA00022833"/>
    </source>
</evidence>
<evidence type="ECO:0000259" key="12">
    <source>
        <dbReference type="Pfam" id="PF08772"/>
    </source>
</evidence>
<dbReference type="Gene3D" id="6.20.210.10">
    <property type="entry name" value="Nin one binding (NOB1), Zn-ribbon-like"/>
    <property type="match status" value="1"/>
</dbReference>
<reference evidence="14 15" key="1">
    <citation type="submission" date="2024-04" db="EMBL/GenBank/DDBJ databases">
        <authorList>
            <person name="Rising A."/>
            <person name="Reimegard J."/>
            <person name="Sonavane S."/>
            <person name="Akerstrom W."/>
            <person name="Nylinder S."/>
            <person name="Hedman E."/>
            <person name="Kallberg Y."/>
        </authorList>
    </citation>
    <scope>NUCLEOTIDE SEQUENCE [LARGE SCALE GENOMIC DNA]</scope>
</reference>
<dbReference type="GO" id="GO:0016787">
    <property type="term" value="F:hydrolase activity"/>
    <property type="evidence" value="ECO:0007669"/>
    <property type="project" value="UniProtKB-KW"/>
</dbReference>
<keyword evidence="6 8" id="KW-0862">Zinc</keyword>
<feature type="compositionally biased region" description="Acidic residues" evidence="11">
    <location>
        <begin position="211"/>
        <end position="225"/>
    </location>
</feature>
<feature type="coiled-coil region" evidence="10">
    <location>
        <begin position="137"/>
        <end position="164"/>
    </location>
</feature>
<dbReference type="GO" id="GO:0030490">
    <property type="term" value="P:maturation of SSU-rRNA"/>
    <property type="evidence" value="ECO:0007669"/>
    <property type="project" value="TreeGrafter"/>
</dbReference>
<dbReference type="GO" id="GO:0004521">
    <property type="term" value="F:RNA endonuclease activity"/>
    <property type="evidence" value="ECO:0007669"/>
    <property type="project" value="UniProtKB-UniRule"/>
</dbReference>
<dbReference type="GO" id="GO:0046872">
    <property type="term" value="F:metal ion binding"/>
    <property type="evidence" value="ECO:0007669"/>
    <property type="project" value="UniProtKB-UniRule"/>
</dbReference>
<feature type="binding site" evidence="9">
    <location>
        <position position="306"/>
    </location>
    <ligand>
        <name>Zn(2+)</name>
        <dbReference type="ChEBI" id="CHEBI:29105"/>
    </ligand>
</feature>
<evidence type="ECO:0000256" key="8">
    <source>
        <dbReference type="PIRNR" id="PIRNR037125"/>
    </source>
</evidence>
<dbReference type="EMBL" id="CAXIEN010000051">
    <property type="protein sequence ID" value="CAL1270956.1"/>
    <property type="molecule type" value="Genomic_DNA"/>
</dbReference>
<dbReference type="SUPFAM" id="SSF144206">
    <property type="entry name" value="NOB1 zinc finger-like"/>
    <property type="match status" value="1"/>
</dbReference>
<dbReference type="PIRSF" id="PIRSF037125">
    <property type="entry name" value="D-site_20S_pre-rRNA_nuclease"/>
    <property type="match status" value="1"/>
</dbReference>
<evidence type="ECO:0000256" key="3">
    <source>
        <dbReference type="ARBA" id="ARBA00022722"/>
    </source>
</evidence>
<dbReference type="GO" id="GO:0030688">
    <property type="term" value="C:preribosome, small subunit precursor"/>
    <property type="evidence" value="ECO:0007669"/>
    <property type="project" value="TreeGrafter"/>
</dbReference>
<sequence length="430" mass="48689">MEKRIKHLVVDSGAFIKASPVHEYAENIYTVRGAVKEIRDKETLQRLQFLPYKLKLKEPSSENYKYVVEYSKKTGDYANLSVVDLQILALTYQLVKENIGTDNLNKEPKCKVSGKPAFSDIQISGFYIPQKDSESEANDSKELSELLQNNLNEIEKENSNSLNEKVDHLNIDKKCETNLYPKPDNEEDTDDVKSGEDISTETLEENRDTESNEDGVSEEDDDEEGWLTPQNIDEAREKMGALKLDSSAEVACVTTDFCVQNVLIQMGIKVVSVDGMLIKQARVFILRCFACYKTTNDTTKKFCPNCGNKTLKRVAVTVNDDGTKNIHINFRRPLQIRGTRYSLPMPKGGKHAMNPILCEDQPIPHNRPCKKALQKIDVLDEDYVVRSSPFTLNDVNSRAAKLGIRANRTYQTPRNPNANRRGTGNKKSKR</sequence>
<evidence type="ECO:0000313" key="15">
    <source>
        <dbReference type="Proteomes" id="UP001497382"/>
    </source>
</evidence>
<dbReference type="InterPro" id="IPR039907">
    <property type="entry name" value="NOB1"/>
</dbReference>
<dbReference type="Pfam" id="PF08772">
    <property type="entry name" value="Zn_ribbon_NOB1"/>
    <property type="match status" value="1"/>
</dbReference>
<dbReference type="Pfam" id="PF17146">
    <property type="entry name" value="PIN_6"/>
    <property type="match status" value="1"/>
</dbReference>
<organism evidence="14 15">
    <name type="scientific">Larinioides sclopetarius</name>
    <dbReference type="NCBI Taxonomy" id="280406"/>
    <lineage>
        <taxon>Eukaryota</taxon>
        <taxon>Metazoa</taxon>
        <taxon>Ecdysozoa</taxon>
        <taxon>Arthropoda</taxon>
        <taxon>Chelicerata</taxon>
        <taxon>Arachnida</taxon>
        <taxon>Araneae</taxon>
        <taxon>Araneomorphae</taxon>
        <taxon>Entelegynae</taxon>
        <taxon>Araneoidea</taxon>
        <taxon>Araneidae</taxon>
        <taxon>Larinioides</taxon>
    </lineage>
</organism>
<keyword evidence="5" id="KW-0378">Hydrolase</keyword>
<proteinExistence type="inferred from homology"/>
<name>A0AAV1ZIS1_9ARAC</name>
<dbReference type="InterPro" id="IPR036283">
    <property type="entry name" value="NOB1_Zf-like_sf"/>
</dbReference>